<dbReference type="GeneID" id="38774649"/>
<evidence type="ECO:0000256" key="1">
    <source>
        <dbReference type="ARBA" id="ARBA00004395"/>
    </source>
</evidence>
<reference evidence="9 10" key="1">
    <citation type="journal article" date="2018" name="Sci. Rep.">
        <title>Genome sequence of the cauliflower mushroom Sparassis crispa (Hanabiratake) and its association with beneficial usage.</title>
        <authorList>
            <person name="Kiyama R."/>
            <person name="Furutani Y."/>
            <person name="Kawaguchi K."/>
            <person name="Nakanishi T."/>
        </authorList>
    </citation>
    <scope>NUCLEOTIDE SEQUENCE [LARGE SCALE GENOMIC DNA]</scope>
</reference>
<comment type="similarity">
    <text evidence="2">Belongs to the COG1 family.</text>
</comment>
<dbReference type="InParanoid" id="A0A401G6D9"/>
<dbReference type="OrthoDB" id="46189at2759"/>
<keyword evidence="4" id="KW-0813">Transport</keyword>
<evidence type="ECO:0000256" key="8">
    <source>
        <dbReference type="SAM" id="MobiDB-lite"/>
    </source>
</evidence>
<comment type="subcellular location">
    <subcellularLocation>
        <location evidence="1">Golgi apparatus membrane</location>
        <topology evidence="1">Peripheral membrane protein</topology>
    </subcellularLocation>
</comment>
<evidence type="ECO:0000256" key="2">
    <source>
        <dbReference type="ARBA" id="ARBA00006653"/>
    </source>
</evidence>
<dbReference type="RefSeq" id="XP_027608645.1">
    <property type="nucleotide sequence ID" value="XM_027752844.1"/>
</dbReference>
<protein>
    <recommendedName>
        <fullName evidence="3">Conserved oligomeric Golgi complex subunit 1</fullName>
    </recommendedName>
</protein>
<dbReference type="GO" id="GO:0006891">
    <property type="term" value="P:intra-Golgi vesicle-mediated transport"/>
    <property type="evidence" value="ECO:0007669"/>
    <property type="project" value="InterPro"/>
</dbReference>
<organism evidence="9 10">
    <name type="scientific">Sparassis crispa</name>
    <dbReference type="NCBI Taxonomy" id="139825"/>
    <lineage>
        <taxon>Eukaryota</taxon>
        <taxon>Fungi</taxon>
        <taxon>Dikarya</taxon>
        <taxon>Basidiomycota</taxon>
        <taxon>Agaricomycotina</taxon>
        <taxon>Agaricomycetes</taxon>
        <taxon>Polyporales</taxon>
        <taxon>Sparassidaceae</taxon>
        <taxon>Sparassis</taxon>
    </lineage>
</organism>
<dbReference type="GO" id="GO:0017119">
    <property type="term" value="C:Golgi transport complex"/>
    <property type="evidence" value="ECO:0007669"/>
    <property type="project" value="InterPro"/>
</dbReference>
<dbReference type="EMBL" id="BFAD01000001">
    <property type="protein sequence ID" value="GBE77732.1"/>
    <property type="molecule type" value="Genomic_DNA"/>
</dbReference>
<keyword evidence="10" id="KW-1185">Reference proteome</keyword>
<dbReference type="InterPro" id="IPR033370">
    <property type="entry name" value="COG1"/>
</dbReference>
<dbReference type="STRING" id="139825.A0A401G6D9"/>
<evidence type="ECO:0000256" key="7">
    <source>
        <dbReference type="ARBA" id="ARBA00023136"/>
    </source>
</evidence>
<name>A0A401G6D9_9APHY</name>
<keyword evidence="7" id="KW-0472">Membrane</keyword>
<keyword evidence="5" id="KW-0653">Protein transport</keyword>
<comment type="caution">
    <text evidence="9">The sequence shown here is derived from an EMBL/GenBank/DDBJ whole genome shotgun (WGS) entry which is preliminary data.</text>
</comment>
<dbReference type="GO" id="GO:0015031">
    <property type="term" value="P:protein transport"/>
    <property type="evidence" value="ECO:0007669"/>
    <property type="project" value="UniProtKB-KW"/>
</dbReference>
<sequence length="897" mass="100622">MSTMSPRPSAMSVGSSSSPTPFLKAVLSSPDVTLRGHKSKVNGQQWPPSRSVSLSAQLDAFVNQNEVSGPLNPDELFAKYSVAEMKAVQQRLRADADAKQEELRLMVGVGNGTVIYSFGEMRSTIGYAELPRTPKRAVSGEEDKYLQALQSLSAHLKLLLDAPEHLWRLMERRMYLHATWLFLLARVVHRALLREDDDDDQSWHAYGVDVPGQFPIVQRQWDTVSQFRSQITHKATLSLREHMGSPAEVCATLLTLHLLESRPLAETLSIFLSQRFKTLFTMLSHGPEQVGNGLARDAKTNTKGFARSRKIIVRDVKHRLETVFVVVVRTLDIARIIFSDNTAPHEASMMKRALLSIQAEDTPSSSLPVELQLTTHSLLTSLPSSTHFLLLPSSIRSYKPYVDSASLLSSMPQSQLQHKLEDWFHKAADNVRIAMEKWFSCLESIREVWDTRTFAYGYMDAATGLEVDEKTHLKSVVDEISQRRVVDVWKSSLSLAEIAFRDNLSCAIATLKRPSPDSSLDTRPVEYLFKAPPSVLFSQSGLNPSLATASFQKYKHSLQRQLAGRTPLLDTVLTSAERDTHSLQLDLEVIGGFSENSPMATRLAEDYRPDAEALCMRVADTLEQTADDILDDTEPSLRTLIFIGRLADDFASFSAFVTNIGCERATIDEFQQKMSLLYDRIIEKWREHTIRKIIKDSLPIQAPHRWSATANTSSPIRPSSGLMQSLLLLSTSTQQLGMSIHSARQQPLVEVTLRRYINRLHDHIGCNESTVLRENMQDLWDLAFLRRVACMWGDGEWLKVVQQLDTRMVQLRSKLIEQGASETQLEFDGALSEYLSRTQTLIHPFLPPSPSPSVKSKSTSLLRHGQPAVEQHVQPVLELVKPSPRFGLLLVGGGTVQ</sequence>
<dbReference type="AlphaFoldDB" id="A0A401G6D9"/>
<proteinExistence type="inferred from homology"/>
<evidence type="ECO:0000256" key="4">
    <source>
        <dbReference type="ARBA" id="ARBA00022448"/>
    </source>
</evidence>
<evidence type="ECO:0000256" key="3">
    <source>
        <dbReference type="ARBA" id="ARBA00020978"/>
    </source>
</evidence>
<evidence type="ECO:0000313" key="9">
    <source>
        <dbReference type="EMBL" id="GBE77732.1"/>
    </source>
</evidence>
<dbReference type="PANTHER" id="PTHR31658:SF0">
    <property type="entry name" value="CONSERVED OLIGOMERIC GOLGI COMPLEX SUBUNIT 1"/>
    <property type="match status" value="1"/>
</dbReference>
<dbReference type="GO" id="GO:0000139">
    <property type="term" value="C:Golgi membrane"/>
    <property type="evidence" value="ECO:0007669"/>
    <property type="project" value="UniProtKB-SubCell"/>
</dbReference>
<evidence type="ECO:0000256" key="5">
    <source>
        <dbReference type="ARBA" id="ARBA00022927"/>
    </source>
</evidence>
<feature type="region of interest" description="Disordered" evidence="8">
    <location>
        <begin position="1"/>
        <end position="22"/>
    </location>
</feature>
<accession>A0A401G6D9</accession>
<feature type="compositionally biased region" description="Low complexity" evidence="8">
    <location>
        <begin position="1"/>
        <end position="21"/>
    </location>
</feature>
<dbReference type="PANTHER" id="PTHR31658">
    <property type="entry name" value="CONSERVED OLIGOMERIC GOLGI COMPLEX SUBUNIT 1"/>
    <property type="match status" value="1"/>
</dbReference>
<gene>
    <name evidence="9" type="ORF">SCP_0106140</name>
</gene>
<evidence type="ECO:0000313" key="10">
    <source>
        <dbReference type="Proteomes" id="UP000287166"/>
    </source>
</evidence>
<keyword evidence="6" id="KW-0333">Golgi apparatus</keyword>
<dbReference type="Proteomes" id="UP000287166">
    <property type="component" value="Unassembled WGS sequence"/>
</dbReference>
<evidence type="ECO:0000256" key="6">
    <source>
        <dbReference type="ARBA" id="ARBA00023034"/>
    </source>
</evidence>